<evidence type="ECO:0000313" key="2">
    <source>
        <dbReference type="Proteomes" id="UP001165960"/>
    </source>
</evidence>
<dbReference type="EMBL" id="QTSX02006422">
    <property type="protein sequence ID" value="KAJ9054852.1"/>
    <property type="molecule type" value="Genomic_DNA"/>
</dbReference>
<dbReference type="Proteomes" id="UP001165960">
    <property type="component" value="Unassembled WGS sequence"/>
</dbReference>
<name>A0ACC2RXS3_9FUNG</name>
<proteinExistence type="predicted"/>
<reference evidence="1" key="1">
    <citation type="submission" date="2022-04" db="EMBL/GenBank/DDBJ databases">
        <title>Genome of the entomopathogenic fungus Entomophthora muscae.</title>
        <authorList>
            <person name="Elya C."/>
            <person name="Lovett B.R."/>
            <person name="Lee E."/>
            <person name="Macias A.M."/>
            <person name="Hajek A.E."/>
            <person name="De Bivort B.L."/>
            <person name="Kasson M.T."/>
            <person name="De Fine Licht H.H."/>
            <person name="Stajich J.E."/>
        </authorList>
    </citation>
    <scope>NUCLEOTIDE SEQUENCE</scope>
    <source>
        <strain evidence="1">Berkeley</strain>
    </source>
</reference>
<organism evidence="1 2">
    <name type="scientific">Entomophthora muscae</name>
    <dbReference type="NCBI Taxonomy" id="34485"/>
    <lineage>
        <taxon>Eukaryota</taxon>
        <taxon>Fungi</taxon>
        <taxon>Fungi incertae sedis</taxon>
        <taxon>Zoopagomycota</taxon>
        <taxon>Entomophthoromycotina</taxon>
        <taxon>Entomophthoromycetes</taxon>
        <taxon>Entomophthorales</taxon>
        <taxon>Entomophthoraceae</taxon>
        <taxon>Entomophthora</taxon>
    </lineage>
</organism>
<comment type="caution">
    <text evidence="1">The sequence shown here is derived from an EMBL/GenBank/DDBJ whole genome shotgun (WGS) entry which is preliminary data.</text>
</comment>
<gene>
    <name evidence="1" type="ORF">DSO57_1010039</name>
</gene>
<protein>
    <submittedName>
        <fullName evidence="1">Uncharacterized protein</fullName>
    </submittedName>
</protein>
<keyword evidence="2" id="KW-1185">Reference proteome</keyword>
<evidence type="ECO:0000313" key="1">
    <source>
        <dbReference type="EMBL" id="KAJ9054852.1"/>
    </source>
</evidence>
<accession>A0ACC2RXS3</accession>
<sequence length="79" mass="8873">MRQRCFTSEQEELSLIPRLAPEVASKLELRSHKGSEEKSKLGHKFPEPGKVEIPLLLSGRIVNTFLTQLIFIVAKSALT</sequence>